<keyword evidence="5" id="KW-0862">Zinc</keyword>
<evidence type="ECO:0000256" key="3">
    <source>
        <dbReference type="ARBA" id="ARBA00022771"/>
    </source>
</evidence>
<feature type="domain" description="IBR" evidence="6">
    <location>
        <begin position="4"/>
        <end position="64"/>
    </location>
</feature>
<keyword evidence="8" id="KW-1185">Reference proteome</keyword>
<dbReference type="InterPro" id="IPR002867">
    <property type="entry name" value="IBR_dom"/>
</dbReference>
<sequence>MTHINKFKNRKRCVHPFCRNCIGFNCLVLLLNECGGNIIRSKCPNCKKLLCFQCKLPWHAGFGCDETGEMRNENDILFGKLIERNKWKIYSGCKYRVEHNEGCQNIKCRLSKEAFRCAIGATGLTFLGDGDADLITGDDLALADVDKGLSVDLVNLLGLDIEVALSVQDD</sequence>
<dbReference type="InterPro" id="IPR031127">
    <property type="entry name" value="E3_UB_ligase_RBR"/>
</dbReference>
<dbReference type="Proteomes" id="UP001141806">
    <property type="component" value="Unassembled WGS sequence"/>
</dbReference>
<evidence type="ECO:0000313" key="7">
    <source>
        <dbReference type="EMBL" id="KAJ4953526.1"/>
    </source>
</evidence>
<dbReference type="EMBL" id="JAMYWD010000012">
    <property type="protein sequence ID" value="KAJ4953526.1"/>
    <property type="molecule type" value="Genomic_DNA"/>
</dbReference>
<dbReference type="AlphaFoldDB" id="A0A9Q0GSX3"/>
<dbReference type="GO" id="GO:0008270">
    <property type="term" value="F:zinc ion binding"/>
    <property type="evidence" value="ECO:0007669"/>
    <property type="project" value="UniProtKB-KW"/>
</dbReference>
<evidence type="ECO:0000256" key="2">
    <source>
        <dbReference type="ARBA" id="ARBA00022723"/>
    </source>
</evidence>
<proteinExistence type="predicted"/>
<evidence type="ECO:0000256" key="5">
    <source>
        <dbReference type="ARBA" id="ARBA00022833"/>
    </source>
</evidence>
<comment type="caution">
    <text evidence="7">The sequence shown here is derived from an EMBL/GenBank/DDBJ whole genome shotgun (WGS) entry which is preliminary data.</text>
</comment>
<dbReference type="Pfam" id="PF01485">
    <property type="entry name" value="IBR"/>
    <property type="match status" value="1"/>
</dbReference>
<accession>A0A9Q0GSX3</accession>
<evidence type="ECO:0000256" key="1">
    <source>
        <dbReference type="ARBA" id="ARBA00001947"/>
    </source>
</evidence>
<reference evidence="7" key="1">
    <citation type="journal article" date="2023" name="Plant J.">
        <title>The genome of the king protea, Protea cynaroides.</title>
        <authorList>
            <person name="Chang J."/>
            <person name="Duong T.A."/>
            <person name="Schoeman C."/>
            <person name="Ma X."/>
            <person name="Roodt D."/>
            <person name="Barker N."/>
            <person name="Li Z."/>
            <person name="Van de Peer Y."/>
            <person name="Mizrachi E."/>
        </authorList>
    </citation>
    <scope>NUCLEOTIDE SEQUENCE</scope>
    <source>
        <tissue evidence="7">Young leaves</tissue>
    </source>
</reference>
<evidence type="ECO:0000256" key="4">
    <source>
        <dbReference type="ARBA" id="ARBA00022786"/>
    </source>
</evidence>
<dbReference type="OrthoDB" id="10009520at2759"/>
<organism evidence="7 8">
    <name type="scientific">Protea cynaroides</name>
    <dbReference type="NCBI Taxonomy" id="273540"/>
    <lineage>
        <taxon>Eukaryota</taxon>
        <taxon>Viridiplantae</taxon>
        <taxon>Streptophyta</taxon>
        <taxon>Embryophyta</taxon>
        <taxon>Tracheophyta</taxon>
        <taxon>Spermatophyta</taxon>
        <taxon>Magnoliopsida</taxon>
        <taxon>Proteales</taxon>
        <taxon>Proteaceae</taxon>
        <taxon>Protea</taxon>
    </lineage>
</organism>
<name>A0A9Q0GSX3_9MAGN</name>
<gene>
    <name evidence="7" type="ORF">NE237_030358</name>
</gene>
<keyword evidence="2" id="KW-0479">Metal-binding</keyword>
<protein>
    <recommendedName>
        <fullName evidence="6">IBR domain-containing protein</fullName>
    </recommendedName>
</protein>
<dbReference type="GO" id="GO:0004842">
    <property type="term" value="F:ubiquitin-protein transferase activity"/>
    <property type="evidence" value="ECO:0007669"/>
    <property type="project" value="InterPro"/>
</dbReference>
<keyword evidence="3" id="KW-0863">Zinc-finger</keyword>
<dbReference type="GO" id="GO:0016567">
    <property type="term" value="P:protein ubiquitination"/>
    <property type="evidence" value="ECO:0007669"/>
    <property type="project" value="InterPro"/>
</dbReference>
<comment type="cofactor">
    <cofactor evidence="1">
        <name>Zn(2+)</name>
        <dbReference type="ChEBI" id="CHEBI:29105"/>
    </cofactor>
</comment>
<dbReference type="PANTHER" id="PTHR11685">
    <property type="entry name" value="RBR FAMILY RING FINGER AND IBR DOMAIN-CONTAINING"/>
    <property type="match status" value="1"/>
</dbReference>
<evidence type="ECO:0000313" key="8">
    <source>
        <dbReference type="Proteomes" id="UP001141806"/>
    </source>
</evidence>
<evidence type="ECO:0000259" key="6">
    <source>
        <dbReference type="Pfam" id="PF01485"/>
    </source>
</evidence>
<keyword evidence="4" id="KW-0833">Ubl conjugation pathway</keyword>